<dbReference type="InterPro" id="IPR011050">
    <property type="entry name" value="Pectin_lyase_fold/virulence"/>
</dbReference>
<evidence type="ECO:0000256" key="6">
    <source>
        <dbReference type="ARBA" id="ARBA00023295"/>
    </source>
</evidence>
<evidence type="ECO:0000256" key="4">
    <source>
        <dbReference type="ARBA" id="ARBA00022525"/>
    </source>
</evidence>
<evidence type="ECO:0000256" key="2">
    <source>
        <dbReference type="ARBA" id="ARBA00008834"/>
    </source>
</evidence>
<evidence type="ECO:0000256" key="7">
    <source>
        <dbReference type="ARBA" id="ARBA00023316"/>
    </source>
</evidence>
<comment type="subcellular location">
    <subcellularLocation>
        <location evidence="1">Secreted</location>
        <location evidence="1">Cell wall</location>
    </subcellularLocation>
</comment>
<protein>
    <recommendedName>
        <fullName evidence="12">Polygalacturonase</fullName>
    </recommendedName>
</protein>
<evidence type="ECO:0000256" key="8">
    <source>
        <dbReference type="PROSITE-ProRule" id="PRU10052"/>
    </source>
</evidence>
<keyword evidence="11" id="KW-1185">Reference proteome</keyword>
<dbReference type="InterPro" id="IPR006626">
    <property type="entry name" value="PbH1"/>
</dbReference>
<reference evidence="10 11" key="1">
    <citation type="journal article" date="2021" name="BMC Genomics">
        <title>Datura genome reveals duplications of psychoactive alkaloid biosynthetic genes and high mutation rate following tissue culture.</title>
        <authorList>
            <person name="Rajewski A."/>
            <person name="Carter-House D."/>
            <person name="Stajich J."/>
            <person name="Litt A."/>
        </authorList>
    </citation>
    <scope>NUCLEOTIDE SEQUENCE [LARGE SCALE GENOMIC DNA]</scope>
    <source>
        <strain evidence="10">AR-01</strain>
    </source>
</reference>
<evidence type="ECO:0000256" key="3">
    <source>
        <dbReference type="ARBA" id="ARBA00022512"/>
    </source>
</evidence>
<keyword evidence="6 9" id="KW-0326">Glycosidase</keyword>
<dbReference type="Pfam" id="PF00295">
    <property type="entry name" value="Glyco_hydro_28"/>
    <property type="match status" value="1"/>
</dbReference>
<keyword evidence="5 9" id="KW-0378">Hydrolase</keyword>
<accession>A0ABS8S555</accession>
<dbReference type="EMBL" id="JACEIK010000294">
    <property type="protein sequence ID" value="MCD7454255.1"/>
    <property type="molecule type" value="Genomic_DNA"/>
</dbReference>
<organism evidence="10 11">
    <name type="scientific">Datura stramonium</name>
    <name type="common">Jimsonweed</name>
    <name type="synonym">Common thornapple</name>
    <dbReference type="NCBI Taxonomy" id="4076"/>
    <lineage>
        <taxon>Eukaryota</taxon>
        <taxon>Viridiplantae</taxon>
        <taxon>Streptophyta</taxon>
        <taxon>Embryophyta</taxon>
        <taxon>Tracheophyta</taxon>
        <taxon>Spermatophyta</taxon>
        <taxon>Magnoliopsida</taxon>
        <taxon>eudicotyledons</taxon>
        <taxon>Gunneridae</taxon>
        <taxon>Pentapetalae</taxon>
        <taxon>asterids</taxon>
        <taxon>lamiids</taxon>
        <taxon>Solanales</taxon>
        <taxon>Solanaceae</taxon>
        <taxon>Solanoideae</taxon>
        <taxon>Datureae</taxon>
        <taxon>Datura</taxon>
    </lineage>
</organism>
<keyword evidence="3" id="KW-0134">Cell wall</keyword>
<evidence type="ECO:0000256" key="1">
    <source>
        <dbReference type="ARBA" id="ARBA00004191"/>
    </source>
</evidence>
<feature type="non-terminal residue" evidence="10">
    <location>
        <position position="1"/>
    </location>
</feature>
<name>A0ABS8S555_DATST</name>
<dbReference type="SUPFAM" id="SSF51126">
    <property type="entry name" value="Pectin lyase-like"/>
    <property type="match status" value="1"/>
</dbReference>
<dbReference type="Gene3D" id="2.160.20.10">
    <property type="entry name" value="Single-stranded right-handed beta-helix, Pectin lyase-like"/>
    <property type="match status" value="1"/>
</dbReference>
<sequence length="454" mass="49229">VPVVKSTLEFLRRVGVPNGIGPLIPALLETIVLRPTELHYGHPCLSDPYSSIDFLPQEPPFSCLFAYLRKPDLHSLERPQLHQHPSLTYNVLSFGAKSDGKSDATQPFLKAWAAACSSVKAATIYVPRGKYWIKAATFRGPCKNKITVKIDGTLVAPSDYRAIGNSGYWILFIQVNRISVIGGTLDGNGAGFWACRKSGKNCPVGARSITFNWANDVEVKGLTSINSQLMHLVINSCKNVMVKNVRIIAPDLSPNTDGIHVQSSTGVTITGTSIKTGDDCISIGPGTRNLWMEKIQCGPGHGVSIGSLARDYNEDGVQNVTLINSVFTGSDNGLRIKSWARASTGFVTNINYQNIMMKNVDNPIIIDQNYCPNNQGCPLQASGIKINQVTYQNILGTSATQVAMNFDCSPSNPCSGIKLQDIKLTYLKNKKAQSICKNIRGNTGGVILPDNCLL</sequence>
<keyword evidence="7" id="KW-0961">Cell wall biogenesis/degradation</keyword>
<comment type="similarity">
    <text evidence="2 9">Belongs to the glycosyl hydrolase 28 family.</text>
</comment>
<dbReference type="PROSITE" id="PS00502">
    <property type="entry name" value="POLYGALACTURONASE"/>
    <property type="match status" value="1"/>
</dbReference>
<dbReference type="InterPro" id="IPR000743">
    <property type="entry name" value="Glyco_hydro_28"/>
</dbReference>
<comment type="caution">
    <text evidence="10">The sequence shown here is derived from an EMBL/GenBank/DDBJ whole genome shotgun (WGS) entry which is preliminary data.</text>
</comment>
<gene>
    <name evidence="10" type="ORF">HAX54_024138</name>
</gene>
<feature type="active site" evidence="8">
    <location>
        <position position="301"/>
    </location>
</feature>
<evidence type="ECO:0000256" key="9">
    <source>
        <dbReference type="RuleBase" id="RU361169"/>
    </source>
</evidence>
<proteinExistence type="inferred from homology"/>
<dbReference type="Proteomes" id="UP000823775">
    <property type="component" value="Unassembled WGS sequence"/>
</dbReference>
<keyword evidence="4" id="KW-0964">Secreted</keyword>
<dbReference type="SMART" id="SM00710">
    <property type="entry name" value="PbH1"/>
    <property type="match status" value="4"/>
</dbReference>
<evidence type="ECO:0000256" key="5">
    <source>
        <dbReference type="ARBA" id="ARBA00022801"/>
    </source>
</evidence>
<evidence type="ECO:0008006" key="12">
    <source>
        <dbReference type="Google" id="ProtNLM"/>
    </source>
</evidence>
<evidence type="ECO:0000313" key="11">
    <source>
        <dbReference type="Proteomes" id="UP000823775"/>
    </source>
</evidence>
<evidence type="ECO:0000313" key="10">
    <source>
        <dbReference type="EMBL" id="MCD7454255.1"/>
    </source>
</evidence>
<dbReference type="InterPro" id="IPR012334">
    <property type="entry name" value="Pectin_lyas_fold"/>
</dbReference>
<dbReference type="PANTHER" id="PTHR31375">
    <property type="match status" value="1"/>
</dbReference>